<reference evidence="2" key="1">
    <citation type="journal article" date="2011" name="PLoS Biol.">
        <title>Gene gain and loss during evolution of obligate parasitism in the white rust pathogen of Arabidopsis thaliana.</title>
        <authorList>
            <person name="Kemen E."/>
            <person name="Gardiner A."/>
            <person name="Schultz-Larsen T."/>
            <person name="Kemen A.C."/>
            <person name="Balmuth A.L."/>
            <person name="Robert-Seilaniantz A."/>
            <person name="Bailey K."/>
            <person name="Holub E."/>
            <person name="Studholme D.J."/>
            <person name="Maclean D."/>
            <person name="Jones J.D."/>
        </authorList>
    </citation>
    <scope>NUCLEOTIDE SEQUENCE</scope>
</reference>
<evidence type="ECO:0000313" key="2">
    <source>
        <dbReference type="EMBL" id="CCA19868.1"/>
    </source>
</evidence>
<evidence type="ECO:0000256" key="1">
    <source>
        <dbReference type="SAM" id="MobiDB-lite"/>
    </source>
</evidence>
<feature type="compositionally biased region" description="Acidic residues" evidence="1">
    <location>
        <begin position="13"/>
        <end position="25"/>
    </location>
</feature>
<protein>
    <submittedName>
        <fullName evidence="2">AlNc14C80G5278 protein</fullName>
    </submittedName>
</protein>
<organism evidence="2">
    <name type="scientific">Albugo laibachii Nc14</name>
    <dbReference type="NCBI Taxonomy" id="890382"/>
    <lineage>
        <taxon>Eukaryota</taxon>
        <taxon>Sar</taxon>
        <taxon>Stramenopiles</taxon>
        <taxon>Oomycota</taxon>
        <taxon>Peronosporomycetes</taxon>
        <taxon>Albuginales</taxon>
        <taxon>Albuginaceae</taxon>
        <taxon>Albugo</taxon>
    </lineage>
</organism>
<gene>
    <name evidence="2" type="primary">AlNc14C80G5278</name>
    <name evidence="2" type="ORF">ALNC14_060110</name>
</gene>
<accession>F0WF86</accession>
<dbReference type="EMBL" id="FR824125">
    <property type="protein sequence ID" value="CCA19868.1"/>
    <property type="molecule type" value="Genomic_DNA"/>
</dbReference>
<name>F0WF86_9STRA</name>
<feature type="region of interest" description="Disordered" evidence="1">
    <location>
        <begin position="1"/>
        <end position="25"/>
    </location>
</feature>
<dbReference type="HOGENOM" id="CLU_118322_1_0_1"/>
<reference evidence="2" key="2">
    <citation type="submission" date="2011-02" db="EMBL/GenBank/DDBJ databases">
        <authorList>
            <person name="MacLean D."/>
        </authorList>
    </citation>
    <scope>NUCLEOTIDE SEQUENCE</scope>
</reference>
<sequence length="145" mass="16215">MDESIHVPNDSNMEIDEDMSGEDSNDAIMDSVVAKINIVPSGRLNISRGSPTFATCRPNIALPPGEALDSLVPYEQSTEIVRVEERPPKRHRTQYEQVNAALEAPATYEEAIQCGESSFWRKAIDQELSALAKKQTWNIMDRNPK</sequence>
<proteinExistence type="predicted"/>
<dbReference type="AlphaFoldDB" id="F0WF86"/>